<dbReference type="EMBL" id="SDHZ01000001">
    <property type="protein sequence ID" value="RXK86548.1"/>
    <property type="molecule type" value="Genomic_DNA"/>
</dbReference>
<proteinExistence type="predicted"/>
<gene>
    <name evidence="1" type="ORF">ESB13_07005</name>
</gene>
<evidence type="ECO:0000313" key="1">
    <source>
        <dbReference type="EMBL" id="RXK86548.1"/>
    </source>
</evidence>
<protein>
    <submittedName>
        <fullName evidence="1">Uncharacterized protein</fullName>
    </submittedName>
</protein>
<dbReference type="OrthoDB" id="678219at2"/>
<accession>A0A4Q1DC75</accession>
<evidence type="ECO:0000313" key="2">
    <source>
        <dbReference type="Proteomes" id="UP000290545"/>
    </source>
</evidence>
<sequence>MYVLLNQGRETVAYIETNMIVEAGQTGLIGVMLGNCLFDKSGRLAGKFFGGKVYNLKGEQIADAIIADSAADISFQRHLEEASDIAYSIADHADVWIEPTGKWSREKLTELLAVREKAFARV</sequence>
<dbReference type="AlphaFoldDB" id="A0A4Q1DC75"/>
<dbReference type="Proteomes" id="UP000290545">
    <property type="component" value="Unassembled WGS sequence"/>
</dbReference>
<organism evidence="1 2">
    <name type="scientific">Filimonas effusa</name>
    <dbReference type="NCBI Taxonomy" id="2508721"/>
    <lineage>
        <taxon>Bacteria</taxon>
        <taxon>Pseudomonadati</taxon>
        <taxon>Bacteroidota</taxon>
        <taxon>Chitinophagia</taxon>
        <taxon>Chitinophagales</taxon>
        <taxon>Chitinophagaceae</taxon>
        <taxon>Filimonas</taxon>
    </lineage>
</organism>
<comment type="caution">
    <text evidence="1">The sequence shown here is derived from an EMBL/GenBank/DDBJ whole genome shotgun (WGS) entry which is preliminary data.</text>
</comment>
<dbReference type="RefSeq" id="WP_129002297.1">
    <property type="nucleotide sequence ID" value="NZ_SDHZ01000001.1"/>
</dbReference>
<reference evidence="1 2" key="1">
    <citation type="submission" date="2019-01" db="EMBL/GenBank/DDBJ databases">
        <title>Filimonas sp. strain TTM-71.</title>
        <authorList>
            <person name="Chen W.-M."/>
        </authorList>
    </citation>
    <scope>NUCLEOTIDE SEQUENCE [LARGE SCALE GENOMIC DNA]</scope>
    <source>
        <strain evidence="1 2">TTM-71</strain>
    </source>
</reference>
<name>A0A4Q1DC75_9BACT</name>
<keyword evidence="2" id="KW-1185">Reference proteome</keyword>